<evidence type="ECO:0000313" key="3">
    <source>
        <dbReference type="Proteomes" id="UP000290900"/>
    </source>
</evidence>
<reference evidence="2 3" key="1">
    <citation type="submission" date="2018-12" db="EMBL/GenBank/DDBJ databases">
        <authorList>
            <person name="Tiukova I."/>
            <person name="Dainat J."/>
        </authorList>
    </citation>
    <scope>NUCLEOTIDE SEQUENCE [LARGE SCALE GENOMIC DNA]</scope>
</reference>
<keyword evidence="3" id="KW-1185">Reference proteome</keyword>
<dbReference type="InParanoid" id="A0A448YNV3"/>
<organism evidence="2 3">
    <name type="scientific">Brettanomyces naardenensis</name>
    <name type="common">Yeast</name>
    <dbReference type="NCBI Taxonomy" id="13370"/>
    <lineage>
        <taxon>Eukaryota</taxon>
        <taxon>Fungi</taxon>
        <taxon>Dikarya</taxon>
        <taxon>Ascomycota</taxon>
        <taxon>Saccharomycotina</taxon>
        <taxon>Pichiomycetes</taxon>
        <taxon>Pichiales</taxon>
        <taxon>Pichiaceae</taxon>
        <taxon>Brettanomyces</taxon>
    </lineage>
</organism>
<dbReference type="STRING" id="13370.A0A448YNV3"/>
<sequence length="500" mass="56520">MTLTAEERSRLTELFRSRFQGPVNVDLSPQELAQVQALLQDRAIGDVLGKENGPIVNLALVESTLKGLSDSDIDQVYKFLIEELSFDTSQDFQWLRSQEEDSRQSKLRLDNYCRLLLAEKLISVQLPSEDLRSLVIDRLAAYYSSENCPWSSDEVSKICAECLDKMKISEEEILSLLETYRESSQQIIDSGSKITRAGHRRLRSKREWLKDLSPLVGTSFSQIVNERELFVRRNIYRINGLKLAADRLSAEKLDRNWGLVFPLTMSFLDDTETLVKAEACTIILRILNKLTPGKQNIIARSGVEPVIFDSIVPIILALPSMTPKEKSCRALPIAYKTIFKLWNVTENESLNLKLSMLLNDFICPSIVKVKDIPELVLILLDVIKDGLVPEAGDYVIVLRKQILYTILDVLTDPFIVYSLTVVNACLNTIRALNGLKKNRYDIIGCLLKLQIRIKRSYSDRTNSTDTIMALSTVQNTSQSLIKDLDLSSSDTEKLLAAAQP</sequence>
<comment type="similarity">
    <text evidence="1">Belongs to the TTI2 family.</text>
</comment>
<proteinExistence type="inferred from homology"/>
<dbReference type="AlphaFoldDB" id="A0A448YNV3"/>
<dbReference type="InterPro" id="IPR018870">
    <property type="entry name" value="Tti2"/>
</dbReference>
<name>A0A448YNV3_BRENA</name>
<dbReference type="GO" id="GO:0110078">
    <property type="term" value="C:TTT Hsp90 cochaperone complex"/>
    <property type="evidence" value="ECO:0007669"/>
    <property type="project" value="InterPro"/>
</dbReference>
<gene>
    <name evidence="2" type="ORF">BRENAR_LOCUS3294</name>
</gene>
<dbReference type="Pfam" id="PF10521">
    <property type="entry name" value="Tti2"/>
    <property type="match status" value="1"/>
</dbReference>
<protein>
    <submittedName>
        <fullName evidence="2">DEKNAAC103375</fullName>
    </submittedName>
</protein>
<accession>A0A448YNV3</accession>
<dbReference type="OrthoDB" id="3997445at2759"/>
<dbReference type="Proteomes" id="UP000290900">
    <property type="component" value="Unassembled WGS sequence"/>
</dbReference>
<evidence type="ECO:0000256" key="1">
    <source>
        <dbReference type="ARBA" id="ARBA00034736"/>
    </source>
</evidence>
<evidence type="ECO:0000313" key="2">
    <source>
        <dbReference type="EMBL" id="VEU22563.1"/>
    </source>
</evidence>
<dbReference type="EMBL" id="CAACVR010000023">
    <property type="protein sequence ID" value="VEU22563.1"/>
    <property type="molecule type" value="Genomic_DNA"/>
</dbReference>